<name>A0A8S5U9M2_9CAUD</name>
<reference evidence="1" key="1">
    <citation type="journal article" date="2021" name="Proc. Natl. Acad. Sci. U.S.A.">
        <title>A Catalog of Tens of Thousands of Viruses from Human Metagenomes Reveals Hidden Associations with Chronic Diseases.</title>
        <authorList>
            <person name="Tisza M.J."/>
            <person name="Buck C.B."/>
        </authorList>
    </citation>
    <scope>NUCLEOTIDE SEQUENCE</scope>
    <source>
        <strain evidence="1">CtKNZ79</strain>
    </source>
</reference>
<protein>
    <submittedName>
        <fullName evidence="1">Uncharacterized protein</fullName>
    </submittedName>
</protein>
<dbReference type="EMBL" id="BK016045">
    <property type="protein sequence ID" value="DAF91173.1"/>
    <property type="molecule type" value="Genomic_DNA"/>
</dbReference>
<proteinExistence type="predicted"/>
<accession>A0A8S5U9M2</accession>
<evidence type="ECO:0000313" key="1">
    <source>
        <dbReference type="EMBL" id="DAF91173.1"/>
    </source>
</evidence>
<dbReference type="InterPro" id="IPR058243">
    <property type="entry name" value="Phage_VG64"/>
</dbReference>
<dbReference type="Pfam" id="PF25682">
    <property type="entry name" value="Phage_VG64"/>
    <property type="match status" value="1"/>
</dbReference>
<sequence length="118" mass="13161">MCALALTGCTKSCMVSHNVSKEADNFNVERKITVINVRNNQVLYELTGTFSMQNSDENELTIISEVGKNTYKKDFIYLSEWTTYIVHDVSGADVDPYHYEVSILPESMVGGAVTPTLD</sequence>
<organism evidence="1">
    <name type="scientific">Siphoviridae sp. ctKNZ79</name>
    <dbReference type="NCBI Taxonomy" id="2825440"/>
    <lineage>
        <taxon>Viruses</taxon>
        <taxon>Duplodnaviria</taxon>
        <taxon>Heunggongvirae</taxon>
        <taxon>Uroviricota</taxon>
        <taxon>Caudoviricetes</taxon>
    </lineage>
</organism>